<protein>
    <submittedName>
        <fullName evidence="2">Oidioi.mRNA.OKI2018_I69.chr2.g7226.t1.cds</fullName>
    </submittedName>
</protein>
<sequence>MSGMAERKAKRKDSLVELENFIDSYSNPDTEQGNDETAQMVNVLREQMMMNLNLLSTMGVGMPNPLGMQAMPNPLAPGLNPLAQTAINPFLLNPLLNPLMAMGGKSPYMMSPPVQQTQEMPKPPQIIPIPKGQSAGDSPFPTVMIPGYGPCLMVPQQPQQSAHSFPNQKMSQKEAQEHFINAKMQHGSHNKNFHGGNQPLTRSVSDDKRRNSLKHMAPPSDRRESLPDLKFFPKQDSGNRRRHSLAAVQGIKEERVAIKSKVSGSIQKLAESKGVRRTVVIKSREKVNEPSCESSIDDEDDDERETRVRRSSIKGGHEIYVQPHRRSSVPDIMVTTTVTPKPIKSILKKAPAKVKVQENNEKDLTSFTQVLNKLGTEDEDLPKIADLIVKKAIDNEKNVSRLVIICRDMITAKPMFRQNLLVTLQKKHKDRHLIKEDCRLRYLSLIRFLIEIYTTLKTSDGSSFVVLTKPIKISLIEIIDDEEFGPDEGNLLVYALPKLGPPLAIDDSDALELLMASIRTLAITGEGLSDKSRKQLLKIVECYANYCFKSLPPAAKEYYNQ</sequence>
<feature type="region of interest" description="Disordered" evidence="1">
    <location>
        <begin position="285"/>
        <end position="310"/>
    </location>
</feature>
<organism evidence="2 3">
    <name type="scientific">Oikopleura dioica</name>
    <name type="common">Tunicate</name>
    <dbReference type="NCBI Taxonomy" id="34765"/>
    <lineage>
        <taxon>Eukaryota</taxon>
        <taxon>Metazoa</taxon>
        <taxon>Chordata</taxon>
        <taxon>Tunicata</taxon>
        <taxon>Appendicularia</taxon>
        <taxon>Copelata</taxon>
        <taxon>Oikopleuridae</taxon>
        <taxon>Oikopleura</taxon>
    </lineage>
</organism>
<dbReference type="Proteomes" id="UP001158576">
    <property type="component" value="Chromosome 2"/>
</dbReference>
<dbReference type="InterPro" id="IPR051367">
    <property type="entry name" value="mRNA_TranslReg/HistoneTransl"/>
</dbReference>
<keyword evidence="3" id="KW-1185">Reference proteome</keyword>
<evidence type="ECO:0000313" key="2">
    <source>
        <dbReference type="EMBL" id="CAG5113083.1"/>
    </source>
</evidence>
<dbReference type="PANTHER" id="PTHR23254">
    <property type="entry name" value="EIF4G DOMAIN PROTEIN"/>
    <property type="match status" value="1"/>
</dbReference>
<gene>
    <name evidence="2" type="ORF">OKIOD_LOCUS15991</name>
</gene>
<reference evidence="2 3" key="1">
    <citation type="submission" date="2021-04" db="EMBL/GenBank/DDBJ databases">
        <authorList>
            <person name="Bliznina A."/>
        </authorList>
    </citation>
    <scope>NUCLEOTIDE SEQUENCE [LARGE SCALE GENOMIC DNA]</scope>
</reference>
<dbReference type="Gene3D" id="1.25.40.180">
    <property type="match status" value="1"/>
</dbReference>
<name>A0ABN7TC10_OIKDI</name>
<accession>A0ABN7TC10</accession>
<dbReference type="InterPro" id="IPR016024">
    <property type="entry name" value="ARM-type_fold"/>
</dbReference>
<dbReference type="EMBL" id="OU015567">
    <property type="protein sequence ID" value="CAG5113083.1"/>
    <property type="molecule type" value="Genomic_DNA"/>
</dbReference>
<evidence type="ECO:0000256" key="1">
    <source>
        <dbReference type="SAM" id="MobiDB-lite"/>
    </source>
</evidence>
<dbReference type="PANTHER" id="PTHR23254:SF16">
    <property type="entry name" value="CBP80_20-DEPENDENT TRANSLATION INITIATION FACTOR"/>
    <property type="match status" value="1"/>
</dbReference>
<feature type="region of interest" description="Disordered" evidence="1">
    <location>
        <begin position="189"/>
        <end position="243"/>
    </location>
</feature>
<dbReference type="SUPFAM" id="SSF48371">
    <property type="entry name" value="ARM repeat"/>
    <property type="match status" value="1"/>
</dbReference>
<evidence type="ECO:0000313" key="3">
    <source>
        <dbReference type="Proteomes" id="UP001158576"/>
    </source>
</evidence>
<proteinExistence type="predicted"/>
<feature type="compositionally biased region" description="Basic and acidic residues" evidence="1">
    <location>
        <begin position="220"/>
        <end position="239"/>
    </location>
</feature>